<evidence type="ECO:0008006" key="2">
    <source>
        <dbReference type="Google" id="ProtNLM"/>
    </source>
</evidence>
<comment type="caution">
    <text evidence="1">The sequence shown here is derived from an EMBL/GenBank/DDBJ whole genome shotgun (WGS) entry which is preliminary data.</text>
</comment>
<dbReference type="SUPFAM" id="SSF103642">
    <property type="entry name" value="Sec-C motif"/>
    <property type="match status" value="1"/>
</dbReference>
<proteinExistence type="predicted"/>
<dbReference type="EMBL" id="MLJW01000306">
    <property type="protein sequence ID" value="OIQ90056.1"/>
    <property type="molecule type" value="Genomic_DNA"/>
</dbReference>
<dbReference type="Pfam" id="PF02810">
    <property type="entry name" value="SEC-C"/>
    <property type="match status" value="1"/>
</dbReference>
<dbReference type="NCBIfam" id="TIGR02292">
    <property type="entry name" value="ygfB_yecA"/>
    <property type="match status" value="1"/>
</dbReference>
<dbReference type="InterPro" id="IPR004027">
    <property type="entry name" value="SEC_C_motif"/>
</dbReference>
<dbReference type="SUPFAM" id="SSF101327">
    <property type="entry name" value="YgfB-like"/>
    <property type="match status" value="1"/>
</dbReference>
<gene>
    <name evidence="1" type="ORF">GALL_280550</name>
</gene>
<accession>A0A1J5R278</accession>
<name>A0A1J5R278_9ZZZZ</name>
<dbReference type="PANTHER" id="PTHR33747">
    <property type="entry name" value="UPF0225 PROTEIN SCO1677"/>
    <property type="match status" value="1"/>
</dbReference>
<dbReference type="Pfam" id="PF03695">
    <property type="entry name" value="UPF0149"/>
    <property type="match status" value="1"/>
</dbReference>
<dbReference type="NCBIfam" id="NF007704">
    <property type="entry name" value="PRK10396.1"/>
    <property type="match status" value="1"/>
</dbReference>
<dbReference type="PANTHER" id="PTHR33747:SF1">
    <property type="entry name" value="ADENYLATE CYCLASE-ASSOCIATED CAP C-TERMINAL DOMAIN-CONTAINING PROTEIN"/>
    <property type="match status" value="1"/>
</dbReference>
<dbReference type="InterPro" id="IPR036255">
    <property type="entry name" value="YgfB-like_sf"/>
</dbReference>
<organism evidence="1">
    <name type="scientific">mine drainage metagenome</name>
    <dbReference type="NCBI Taxonomy" id="410659"/>
    <lineage>
        <taxon>unclassified sequences</taxon>
        <taxon>metagenomes</taxon>
        <taxon>ecological metagenomes</taxon>
    </lineage>
</organism>
<dbReference type="InterPro" id="IPR011978">
    <property type="entry name" value="YgfB-like"/>
</dbReference>
<protein>
    <recommendedName>
        <fullName evidence="2">YecA family protein</fullName>
    </recommendedName>
</protein>
<dbReference type="Gene3D" id="3.10.450.50">
    <property type="match status" value="1"/>
</dbReference>
<sequence length="232" mass="26462">MDLSKPLSDDEFDELDQFLISDATPEECMDISMLDGFLTALVVGPNMLMPSHWLPAIYGETEADPMAWESAEQAQHILGLILRHMNDIAWRLRESPDDYEPVTYEHEHEEKAVTIIDEWCVGFMKGVQIDAKAWAPLFESDDEKAFLLPIILYGTEGGWKELDSKPELADKHEQFAESLAGCVLEIQEYWLPQRKTAMTLRREEPKIGRNEQCPCGSGKKFKKCCGDLTKLH</sequence>
<dbReference type="AlphaFoldDB" id="A0A1J5R278"/>
<evidence type="ECO:0000313" key="1">
    <source>
        <dbReference type="EMBL" id="OIQ90056.1"/>
    </source>
</evidence>
<reference evidence="1" key="1">
    <citation type="submission" date="2016-10" db="EMBL/GenBank/DDBJ databases">
        <title>Sequence of Gallionella enrichment culture.</title>
        <authorList>
            <person name="Poehlein A."/>
            <person name="Muehling M."/>
            <person name="Daniel R."/>
        </authorList>
    </citation>
    <scope>NUCLEOTIDE SEQUENCE</scope>
</reference>